<evidence type="ECO:0000313" key="3">
    <source>
        <dbReference type="Proteomes" id="UP001144280"/>
    </source>
</evidence>
<keyword evidence="3" id="KW-1185">Reference proteome</keyword>
<dbReference type="PROSITE" id="PS51318">
    <property type="entry name" value="TAT"/>
    <property type="match status" value="1"/>
</dbReference>
<dbReference type="InterPro" id="IPR013830">
    <property type="entry name" value="SGNH_hydro"/>
</dbReference>
<dbReference type="EMBL" id="BSDI01000036">
    <property type="protein sequence ID" value="GLI00763.1"/>
    <property type="molecule type" value="Genomic_DNA"/>
</dbReference>
<dbReference type="CDD" id="cd01830">
    <property type="entry name" value="XynE_like"/>
    <property type="match status" value="1"/>
</dbReference>
<dbReference type="PANTHER" id="PTHR43784:SF2">
    <property type="entry name" value="GDSL-LIKE LIPASE_ACYLHYDROLASE, PUTATIVE (AFU_ORTHOLOGUE AFUA_2G00820)-RELATED"/>
    <property type="match status" value="1"/>
</dbReference>
<accession>A0ABQ5R363</accession>
<dbReference type="InterPro" id="IPR036514">
    <property type="entry name" value="SGNH_hydro_sf"/>
</dbReference>
<dbReference type="PANTHER" id="PTHR43784">
    <property type="entry name" value="GDSL-LIKE LIPASE/ACYLHYDROLASE, PUTATIVE (AFU_ORTHOLOGUE AFUA_2G00820)-RELATED"/>
    <property type="match status" value="1"/>
</dbReference>
<organism evidence="2 3">
    <name type="scientific">Phytohabitans aurantiacus</name>
    <dbReference type="NCBI Taxonomy" id="3016789"/>
    <lineage>
        <taxon>Bacteria</taxon>
        <taxon>Bacillati</taxon>
        <taxon>Actinomycetota</taxon>
        <taxon>Actinomycetes</taxon>
        <taxon>Micromonosporales</taxon>
        <taxon>Micromonosporaceae</taxon>
    </lineage>
</organism>
<evidence type="ECO:0000313" key="2">
    <source>
        <dbReference type="EMBL" id="GLI00763.1"/>
    </source>
</evidence>
<reference evidence="2" key="1">
    <citation type="submission" date="2022-12" db="EMBL/GenBank/DDBJ databases">
        <title>New Phytohabitans aurantiacus sp. RD004123 nov., an actinomycete isolated from soil.</title>
        <authorList>
            <person name="Triningsih D.W."/>
            <person name="Harunari E."/>
            <person name="Igarashi Y."/>
        </authorList>
    </citation>
    <scope>NUCLEOTIDE SEQUENCE</scope>
    <source>
        <strain evidence="2">RD004123</strain>
    </source>
</reference>
<dbReference type="Gene3D" id="3.40.50.1110">
    <property type="entry name" value="SGNH hydrolase"/>
    <property type="match status" value="1"/>
</dbReference>
<dbReference type="InterPro" id="IPR053140">
    <property type="entry name" value="GDSL_Rv0518-like"/>
</dbReference>
<proteinExistence type="predicted"/>
<feature type="domain" description="SGNH hydrolase-type esterase" evidence="1">
    <location>
        <begin position="223"/>
        <end position="411"/>
    </location>
</feature>
<dbReference type="InterPro" id="IPR006311">
    <property type="entry name" value="TAT_signal"/>
</dbReference>
<dbReference type="Pfam" id="PF13472">
    <property type="entry name" value="Lipase_GDSL_2"/>
    <property type="match status" value="1"/>
</dbReference>
<dbReference type="Proteomes" id="UP001144280">
    <property type="component" value="Unassembled WGS sequence"/>
</dbReference>
<evidence type="ECO:0000259" key="1">
    <source>
        <dbReference type="Pfam" id="PF13472"/>
    </source>
</evidence>
<sequence>MSVTHREPGRRRVLALLMAALVAIVAAVVATATPAGAHPGGRWSASWSTSMIASFPEAFGTPNWSGGFDDQSVRQPIRVSRGGAAVRIRVSNVYGAEPLRLTGASIARAGEGAAVRPGSLRPVTFDGRRSTVVPAGRELPSDPVALPVAPLERLTVTLYFARPTGPSTFHLMSFATSYRAGGDHRFDRSGTAFTETSQSWYYLSGVDVVGAAPHRDRGTVVTFGDSITDGAFSTPDADNRYPDELAERLVAAGRRLAVVNAGIGGNRVLADADGFGERATARFERDALDQPGVRSVIVLVGINDIGMLGGEPITAAQLIDGHRTLIRAAHKRGVRVIGATILPFAGTVYPGYFTEAGERIRDEVNHWIRTSGEYDAVVDLDRALADPAAPDFLRPGYDGGDGLHPNDAGMHAMAEAIDLDSL</sequence>
<dbReference type="RefSeq" id="WP_281901296.1">
    <property type="nucleotide sequence ID" value="NZ_BSDI01000036.1"/>
</dbReference>
<comment type="caution">
    <text evidence="2">The sequence shown here is derived from an EMBL/GenBank/DDBJ whole genome shotgun (WGS) entry which is preliminary data.</text>
</comment>
<gene>
    <name evidence="2" type="ORF">Pa4123_60390</name>
</gene>
<protein>
    <recommendedName>
        <fullName evidence="1">SGNH hydrolase-type esterase domain-containing protein</fullName>
    </recommendedName>
</protein>
<dbReference type="SUPFAM" id="SSF52266">
    <property type="entry name" value="SGNH hydrolase"/>
    <property type="match status" value="1"/>
</dbReference>
<name>A0ABQ5R363_9ACTN</name>